<gene>
    <name evidence="9" type="ORF">N7456_004705</name>
</gene>
<evidence type="ECO:0000313" key="10">
    <source>
        <dbReference type="Proteomes" id="UP001149165"/>
    </source>
</evidence>
<dbReference type="PANTHER" id="PTHR33048">
    <property type="entry name" value="PTH11-LIKE INTEGRAL MEMBRANE PROTEIN (AFU_ORTHOLOGUE AFUA_5G11245)"/>
    <property type="match status" value="1"/>
</dbReference>
<feature type="transmembrane region" description="Helical" evidence="7">
    <location>
        <begin position="99"/>
        <end position="121"/>
    </location>
</feature>
<keyword evidence="4 7" id="KW-0472">Membrane</keyword>
<dbReference type="Pfam" id="PF20684">
    <property type="entry name" value="Fung_rhodopsin"/>
    <property type="match status" value="1"/>
</dbReference>
<comment type="subcellular location">
    <subcellularLocation>
        <location evidence="1">Membrane</location>
        <topology evidence="1">Multi-pass membrane protein</topology>
    </subcellularLocation>
</comment>
<comment type="similarity">
    <text evidence="5">Belongs to the SAT4 family.</text>
</comment>
<reference evidence="9" key="1">
    <citation type="submission" date="2022-11" db="EMBL/GenBank/DDBJ databases">
        <authorList>
            <person name="Petersen C."/>
        </authorList>
    </citation>
    <scope>NUCLEOTIDE SEQUENCE</scope>
    <source>
        <strain evidence="9">IBT 30069</strain>
    </source>
</reference>
<name>A0A9W9KIU9_9EURO</name>
<feature type="transmembrane region" description="Helical" evidence="7">
    <location>
        <begin position="133"/>
        <end position="156"/>
    </location>
</feature>
<keyword evidence="3 7" id="KW-1133">Transmembrane helix</keyword>
<feature type="compositionally biased region" description="Polar residues" evidence="6">
    <location>
        <begin position="293"/>
        <end position="310"/>
    </location>
</feature>
<evidence type="ECO:0000256" key="5">
    <source>
        <dbReference type="ARBA" id="ARBA00038359"/>
    </source>
</evidence>
<keyword evidence="10" id="KW-1185">Reference proteome</keyword>
<feature type="region of interest" description="Disordered" evidence="6">
    <location>
        <begin position="285"/>
        <end position="310"/>
    </location>
</feature>
<evidence type="ECO:0000259" key="8">
    <source>
        <dbReference type="Pfam" id="PF20684"/>
    </source>
</evidence>
<feature type="transmembrane region" description="Helical" evidence="7">
    <location>
        <begin position="48"/>
        <end position="68"/>
    </location>
</feature>
<dbReference type="InterPro" id="IPR052337">
    <property type="entry name" value="SAT4-like"/>
</dbReference>
<evidence type="ECO:0000256" key="6">
    <source>
        <dbReference type="SAM" id="MobiDB-lite"/>
    </source>
</evidence>
<dbReference type="OrthoDB" id="3903189at2759"/>
<proteinExistence type="inferred from homology"/>
<organism evidence="9 10">
    <name type="scientific">Penicillium angulare</name>
    <dbReference type="NCBI Taxonomy" id="116970"/>
    <lineage>
        <taxon>Eukaryota</taxon>
        <taxon>Fungi</taxon>
        <taxon>Dikarya</taxon>
        <taxon>Ascomycota</taxon>
        <taxon>Pezizomycotina</taxon>
        <taxon>Eurotiomycetes</taxon>
        <taxon>Eurotiomycetidae</taxon>
        <taxon>Eurotiales</taxon>
        <taxon>Aspergillaceae</taxon>
        <taxon>Penicillium</taxon>
    </lineage>
</organism>
<dbReference type="Proteomes" id="UP001149165">
    <property type="component" value="Unassembled WGS sequence"/>
</dbReference>
<evidence type="ECO:0000256" key="2">
    <source>
        <dbReference type="ARBA" id="ARBA00022692"/>
    </source>
</evidence>
<feature type="transmembrane region" description="Helical" evidence="7">
    <location>
        <begin position="216"/>
        <end position="236"/>
    </location>
</feature>
<dbReference type="AlphaFoldDB" id="A0A9W9KIU9"/>
<dbReference type="EMBL" id="JAPQKH010000003">
    <property type="protein sequence ID" value="KAJ5108030.1"/>
    <property type="molecule type" value="Genomic_DNA"/>
</dbReference>
<evidence type="ECO:0000313" key="9">
    <source>
        <dbReference type="EMBL" id="KAJ5108030.1"/>
    </source>
</evidence>
<dbReference type="GO" id="GO:0016020">
    <property type="term" value="C:membrane"/>
    <property type="evidence" value="ECO:0007669"/>
    <property type="project" value="UniProtKB-SubCell"/>
</dbReference>
<feature type="transmembrane region" description="Helical" evidence="7">
    <location>
        <begin position="248"/>
        <end position="270"/>
    </location>
</feature>
<evidence type="ECO:0000256" key="1">
    <source>
        <dbReference type="ARBA" id="ARBA00004141"/>
    </source>
</evidence>
<comment type="caution">
    <text evidence="9">The sequence shown here is derived from an EMBL/GenBank/DDBJ whole genome shotgun (WGS) entry which is preliminary data.</text>
</comment>
<keyword evidence="2 7" id="KW-0812">Transmembrane</keyword>
<dbReference type="InterPro" id="IPR049326">
    <property type="entry name" value="Rhodopsin_dom_fungi"/>
</dbReference>
<evidence type="ECO:0000256" key="7">
    <source>
        <dbReference type="SAM" id="Phobius"/>
    </source>
</evidence>
<evidence type="ECO:0000256" key="4">
    <source>
        <dbReference type="ARBA" id="ARBA00023136"/>
    </source>
</evidence>
<feature type="transmembrane region" description="Helical" evidence="7">
    <location>
        <begin position="185"/>
        <end position="204"/>
    </location>
</feature>
<reference evidence="9" key="2">
    <citation type="journal article" date="2023" name="IMA Fungus">
        <title>Comparative genomic study of the Penicillium genus elucidates a diverse pangenome and 15 lateral gene transfer events.</title>
        <authorList>
            <person name="Petersen C."/>
            <person name="Sorensen T."/>
            <person name="Nielsen M.R."/>
            <person name="Sondergaard T.E."/>
            <person name="Sorensen J.L."/>
            <person name="Fitzpatrick D.A."/>
            <person name="Frisvad J.C."/>
            <person name="Nielsen K.L."/>
        </authorList>
    </citation>
    <scope>NUCLEOTIDE SEQUENCE</scope>
    <source>
        <strain evidence="9">IBT 30069</strain>
    </source>
</reference>
<feature type="transmembrane region" description="Helical" evidence="7">
    <location>
        <begin position="12"/>
        <end position="28"/>
    </location>
</feature>
<dbReference type="PANTHER" id="PTHR33048:SF110">
    <property type="entry name" value="UBID FAMILY DECARBOXYLASE"/>
    <property type="match status" value="1"/>
</dbReference>
<protein>
    <recommendedName>
        <fullName evidence="8">Rhodopsin domain-containing protein</fullName>
    </recommendedName>
</protein>
<sequence length="409" mass="46901">MGNVSPTPRQLFVEAIVFWSIGFVIYGGRMASRSIANGSVKRLFWDDYVMTATFMIYTTLLVLIQISARYATNLMDPKDYDQVLSDPKEIRDRIYGSKIVIGLEQCMLLSTWGVKTCMLIFYWRLTQSLRSNLYIKILSVYVAVGFVVIMVCYYAIYCRPFPQYWAMPVKDMQCATYQNYSITQAVFNISSDAVMFAIPIPLLVRAQLKRHRKMLLLGVMSLGLFTIVAAILNKYFNFASPFTTTYQIWYIREASTAIYVANLMCWWPLLRKLFGLKAFSYNSNRGKRARDPNNPSKDSNGYSQSVSRPSFSVPCSLNFVRPVFKRGDKNSPPEAQNDTHRSSQEAITHISNDCMEDLNAAEAYPLEDWNKNAQCGGDIEDQRPTSQESMDIYHNSQPMFSQDYIARIN</sequence>
<feature type="domain" description="Rhodopsin" evidence="8">
    <location>
        <begin position="29"/>
        <end position="272"/>
    </location>
</feature>
<accession>A0A9W9KIU9</accession>
<evidence type="ECO:0000256" key="3">
    <source>
        <dbReference type="ARBA" id="ARBA00022989"/>
    </source>
</evidence>